<dbReference type="Gene3D" id="3.40.50.12780">
    <property type="entry name" value="N-terminal domain of ligase-like"/>
    <property type="match status" value="1"/>
</dbReference>
<organism evidence="1 2">
    <name type="scientific">Paracholeplasma manati</name>
    <dbReference type="NCBI Taxonomy" id="591373"/>
    <lineage>
        <taxon>Bacteria</taxon>
        <taxon>Bacillati</taxon>
        <taxon>Mycoplasmatota</taxon>
        <taxon>Mollicutes</taxon>
        <taxon>Acholeplasmatales</taxon>
        <taxon>Acholeplasmataceae</taxon>
        <taxon>Paracholeplasma</taxon>
    </lineage>
</organism>
<name>A0ABT2Y6G2_9MOLU</name>
<dbReference type="InterPro" id="IPR053158">
    <property type="entry name" value="CapK_Type1_Caps_Biosynth"/>
</dbReference>
<dbReference type="NCBIfam" id="TIGR02304">
    <property type="entry name" value="aden_form_hyp"/>
    <property type="match status" value="1"/>
</dbReference>
<accession>A0ABT2Y6G2</accession>
<dbReference type="PANTHER" id="PTHR36932:SF1">
    <property type="entry name" value="CAPSULAR POLYSACCHARIDE BIOSYNTHESIS PROTEIN"/>
    <property type="match status" value="1"/>
</dbReference>
<dbReference type="Proteomes" id="UP001177160">
    <property type="component" value="Unassembled WGS sequence"/>
</dbReference>
<keyword evidence="2" id="KW-1185">Reference proteome</keyword>
<dbReference type="SUPFAM" id="SSF56801">
    <property type="entry name" value="Acetyl-CoA synthetase-like"/>
    <property type="match status" value="1"/>
</dbReference>
<evidence type="ECO:0008006" key="3">
    <source>
        <dbReference type="Google" id="ProtNLM"/>
    </source>
</evidence>
<dbReference type="RefSeq" id="WP_263608232.1">
    <property type="nucleotide sequence ID" value="NZ_JAOVQM010000003.1"/>
</dbReference>
<reference evidence="1" key="1">
    <citation type="submission" date="2022-09" db="EMBL/GenBank/DDBJ databases">
        <title>Novel Mycoplasma species identified in domestic and wild animals.</title>
        <authorList>
            <person name="Volokhov D.V."/>
            <person name="Furtak V.A."/>
            <person name="Zagorodnyaya T.A."/>
        </authorList>
    </citation>
    <scope>NUCLEOTIDE SEQUENCE</scope>
    <source>
        <strain evidence="1">Oakley</strain>
    </source>
</reference>
<proteinExistence type="predicted"/>
<evidence type="ECO:0000313" key="1">
    <source>
        <dbReference type="EMBL" id="MCV2232067.1"/>
    </source>
</evidence>
<protein>
    <recommendedName>
        <fullName evidence="3">Adenylate-forming enzyme</fullName>
    </recommendedName>
</protein>
<comment type="caution">
    <text evidence="1">The sequence shown here is derived from an EMBL/GenBank/DDBJ whole genome shotgun (WGS) entry which is preliminary data.</text>
</comment>
<dbReference type="PANTHER" id="PTHR36932">
    <property type="entry name" value="CAPSULAR POLYSACCHARIDE BIOSYNTHESIS PROTEIN"/>
    <property type="match status" value="1"/>
</dbReference>
<dbReference type="InterPro" id="IPR042099">
    <property type="entry name" value="ANL_N_sf"/>
</dbReference>
<sequence>MQAVKDYHYLTKNRKKLSRAQIEALQLKSLQHIVEYAKAHSPFYQDLYGNQTIQSFEDFYQLPTINKQIMMDHFSTLNTCGLIKENVMAYAVEKELNKDFLGYYQDEYVVGLSSGTSGNKGLYITPKSMTKRLPGVFLSRGGISLSDLPLRILFCLRVFSQGFDDINAPFLKLKYISTMTDMDDVIKQINQGKINLLMAPPSFIRQLLPRHEEIQVKLKKIITYAEVLSKSDQVVFEEAFKTKVIEIYQASEGQIASACKAGHLHINEDLVFIELYDEAGHLIQTPHQVGHKMVLTNLINFAQPLIRYEMNDMIALDEPCPCGSQFRRIEKVLGRSDDNIYFYDEHLKPKIVYSDLFSRWIITTSDLIREFQVVQDDISHLEITLDLLGDFDVNTLKIRLDDELAALGLKGTYTFLIQTLELPKHANKFKRFISRLKKE</sequence>
<dbReference type="EMBL" id="JAOVQM010000003">
    <property type="protein sequence ID" value="MCV2232067.1"/>
    <property type="molecule type" value="Genomic_DNA"/>
</dbReference>
<dbReference type="InterPro" id="IPR012685">
    <property type="entry name" value="CHP02304_F390_synth-rel"/>
</dbReference>
<evidence type="ECO:0000313" key="2">
    <source>
        <dbReference type="Proteomes" id="UP001177160"/>
    </source>
</evidence>
<gene>
    <name evidence="1" type="ORF">N7548_04410</name>
</gene>